<accession>A0A395ML06</accession>
<protein>
    <submittedName>
        <fullName evidence="2">Uncharacterized protein</fullName>
    </submittedName>
</protein>
<evidence type="ECO:0000313" key="2">
    <source>
        <dbReference type="EMBL" id="RFN48571.1"/>
    </source>
</evidence>
<proteinExistence type="predicted"/>
<organism evidence="2 3">
    <name type="scientific">Fusarium flagelliforme</name>
    <dbReference type="NCBI Taxonomy" id="2675880"/>
    <lineage>
        <taxon>Eukaryota</taxon>
        <taxon>Fungi</taxon>
        <taxon>Dikarya</taxon>
        <taxon>Ascomycota</taxon>
        <taxon>Pezizomycotina</taxon>
        <taxon>Sordariomycetes</taxon>
        <taxon>Hypocreomycetidae</taxon>
        <taxon>Hypocreales</taxon>
        <taxon>Nectriaceae</taxon>
        <taxon>Fusarium</taxon>
        <taxon>Fusarium incarnatum-equiseti species complex</taxon>
    </lineage>
</organism>
<dbReference type="STRING" id="2594813.A0A395ML06"/>
<dbReference type="AlphaFoldDB" id="A0A395ML06"/>
<gene>
    <name evidence="2" type="ORF">FIE12Z_7204</name>
</gene>
<comment type="caution">
    <text evidence="2">The sequence shown here is derived from an EMBL/GenBank/DDBJ whole genome shotgun (WGS) entry which is preliminary data.</text>
</comment>
<reference evidence="2 3" key="1">
    <citation type="journal article" date="2018" name="PLoS Pathog.">
        <title>Evolution of structural diversity of trichothecenes, a family of toxins produced by plant pathogenic and entomopathogenic fungi.</title>
        <authorList>
            <person name="Proctor R.H."/>
            <person name="McCormick S.P."/>
            <person name="Kim H.S."/>
            <person name="Cardoza R.E."/>
            <person name="Stanley A.M."/>
            <person name="Lindo L."/>
            <person name="Kelly A."/>
            <person name="Brown D.W."/>
            <person name="Lee T."/>
            <person name="Vaughan M.M."/>
            <person name="Alexander N.J."/>
            <person name="Busman M."/>
            <person name="Gutierrez S."/>
        </authorList>
    </citation>
    <scope>NUCLEOTIDE SEQUENCE [LARGE SCALE GENOMIC DNA]</scope>
    <source>
        <strain evidence="2 3">NRRL 13405</strain>
    </source>
</reference>
<sequence>MVSMSETTSSYRLENEDKEVPWQLRGSGFDLSNVLVWTHNFLPFTTLGERRSLLSSNYTPGNGDHCTLVKASLARVVLMCGPRAEEAIRLDFPNLEKRILPLRYPFTLYFNADNSDPRIFIRCPELPALPNSVPYHHNSKIGEALRFAAKITGLEGVRSAFLESGTVIAYVLSRLKAERLGRERPMTTETIDPGVKFWLLNRGFTGDDDISHLEKLCGTLSRGILVVLHGRAKLAREGKIPPNSRWRKFRRNLGKQEVRVHEPFDPETHSLARAFYSKLAKASDKDVLEQCASDRTAMDLLEDEGFEEAPENETDDSSAPEDMLPEEPHMEDLVMTVDPDIINSITNGDKFPLANPFKSESRKKKEPFAFRGHLTKACAA</sequence>
<evidence type="ECO:0000313" key="3">
    <source>
        <dbReference type="Proteomes" id="UP000265631"/>
    </source>
</evidence>
<dbReference type="Proteomes" id="UP000265631">
    <property type="component" value="Unassembled WGS sequence"/>
</dbReference>
<feature type="region of interest" description="Disordered" evidence="1">
    <location>
        <begin position="305"/>
        <end position="325"/>
    </location>
</feature>
<name>A0A395ML06_9HYPO</name>
<dbReference type="EMBL" id="PXXK01000204">
    <property type="protein sequence ID" value="RFN48571.1"/>
    <property type="molecule type" value="Genomic_DNA"/>
</dbReference>
<keyword evidence="3" id="KW-1185">Reference proteome</keyword>
<evidence type="ECO:0000256" key="1">
    <source>
        <dbReference type="SAM" id="MobiDB-lite"/>
    </source>
</evidence>